<feature type="transmembrane region" description="Helical" evidence="6">
    <location>
        <begin position="197"/>
        <end position="213"/>
    </location>
</feature>
<dbReference type="EMBL" id="MFDM01000025">
    <property type="protein sequence ID" value="OGE42451.1"/>
    <property type="molecule type" value="Genomic_DNA"/>
</dbReference>
<dbReference type="AlphaFoldDB" id="A0A1F5KPB0"/>
<feature type="transmembrane region" description="Helical" evidence="6">
    <location>
        <begin position="126"/>
        <end position="146"/>
    </location>
</feature>
<dbReference type="Proteomes" id="UP000178565">
    <property type="component" value="Unassembled WGS sequence"/>
</dbReference>
<organism evidence="7 8">
    <name type="scientific">Candidatus Daviesbacteria bacterium RIFCSPLOWO2_01_FULL_39_12</name>
    <dbReference type="NCBI Taxonomy" id="1797785"/>
    <lineage>
        <taxon>Bacteria</taxon>
        <taxon>Candidatus Daviesiibacteriota</taxon>
    </lineage>
</organism>
<dbReference type="CDD" id="cd13128">
    <property type="entry name" value="MATE_Wzx_like"/>
    <property type="match status" value="1"/>
</dbReference>
<comment type="caution">
    <text evidence="7">The sequence shown here is derived from an EMBL/GenBank/DDBJ whole genome shotgun (WGS) entry which is preliminary data.</text>
</comment>
<dbReference type="InterPro" id="IPR050833">
    <property type="entry name" value="Poly_Biosynth_Transport"/>
</dbReference>
<accession>A0A1F5KPB0</accession>
<reference evidence="7 8" key="1">
    <citation type="journal article" date="2016" name="Nat. Commun.">
        <title>Thousands of microbial genomes shed light on interconnected biogeochemical processes in an aquifer system.</title>
        <authorList>
            <person name="Anantharaman K."/>
            <person name="Brown C.T."/>
            <person name="Hug L.A."/>
            <person name="Sharon I."/>
            <person name="Castelle C.J."/>
            <person name="Probst A.J."/>
            <person name="Thomas B.C."/>
            <person name="Singh A."/>
            <person name="Wilkins M.J."/>
            <person name="Karaoz U."/>
            <person name="Brodie E.L."/>
            <person name="Williams K.H."/>
            <person name="Hubbard S.S."/>
            <person name="Banfield J.F."/>
        </authorList>
    </citation>
    <scope>NUCLEOTIDE SEQUENCE [LARGE SCALE GENOMIC DNA]</scope>
</reference>
<evidence type="ECO:0000256" key="1">
    <source>
        <dbReference type="ARBA" id="ARBA00004651"/>
    </source>
</evidence>
<evidence type="ECO:0000256" key="3">
    <source>
        <dbReference type="ARBA" id="ARBA00022692"/>
    </source>
</evidence>
<dbReference type="Pfam" id="PF01943">
    <property type="entry name" value="Polysacc_synt"/>
    <property type="match status" value="1"/>
</dbReference>
<name>A0A1F5KPB0_9BACT</name>
<protein>
    <submittedName>
        <fullName evidence="7">Uncharacterized protein</fullName>
    </submittedName>
</protein>
<feature type="transmembrane region" description="Helical" evidence="6">
    <location>
        <begin position="158"/>
        <end position="176"/>
    </location>
</feature>
<gene>
    <name evidence="7" type="ORF">A3B45_02230</name>
</gene>
<feature type="transmembrane region" description="Helical" evidence="6">
    <location>
        <begin position="23"/>
        <end position="42"/>
    </location>
</feature>
<comment type="subcellular location">
    <subcellularLocation>
        <location evidence="1">Cell membrane</location>
        <topology evidence="1">Multi-pass membrane protein</topology>
    </subcellularLocation>
</comment>
<evidence type="ECO:0000313" key="7">
    <source>
        <dbReference type="EMBL" id="OGE42451.1"/>
    </source>
</evidence>
<feature type="non-terminal residue" evidence="7">
    <location>
        <position position="1"/>
    </location>
</feature>
<sequence>IFGRVIGFFYTIFLARNLGVSDFGLLTTALVYFSLISVISDFGFNRYLIREIAIDHTKAGDLVWNISIFRLVITSVIFALMSIILYILDPDKLRVGMILLSISAIFPLSIAQTIDGIFIAKRKLQFSALALIFLSVSTALFGIGLVKSGFGVTGAVNALIWGHLVYLMILILFIWREKTKVISHVSLHTFKKIASQSLPYGLLGIIGLLYFKVDTLLLSYLRGNFETGIYGVAYRFLEAVVFIPSSISISIFPFLVKMHTLGSLEIRKVFKKTILIMGILGSVLTIAYILILPPVIELVLPEFSPSIKAIKILSFSIPFIFIYVPLSQIILSTDKYLKSLVILTIATLIFNIVLNFILIPPYGFLGASVATVASDILSLIVVILFIRLKIFKERLTGL</sequence>
<dbReference type="PANTHER" id="PTHR30250:SF11">
    <property type="entry name" value="O-ANTIGEN TRANSPORTER-RELATED"/>
    <property type="match status" value="1"/>
</dbReference>
<keyword evidence="4 6" id="KW-1133">Transmembrane helix</keyword>
<keyword evidence="3 6" id="KW-0812">Transmembrane</keyword>
<dbReference type="GO" id="GO:0005886">
    <property type="term" value="C:plasma membrane"/>
    <property type="evidence" value="ECO:0007669"/>
    <property type="project" value="UniProtKB-SubCell"/>
</dbReference>
<evidence type="ECO:0000256" key="5">
    <source>
        <dbReference type="ARBA" id="ARBA00023136"/>
    </source>
</evidence>
<keyword evidence="5 6" id="KW-0472">Membrane</keyword>
<feature type="transmembrane region" description="Helical" evidence="6">
    <location>
        <begin position="62"/>
        <end position="87"/>
    </location>
</feature>
<evidence type="ECO:0000256" key="2">
    <source>
        <dbReference type="ARBA" id="ARBA00022475"/>
    </source>
</evidence>
<evidence type="ECO:0000256" key="6">
    <source>
        <dbReference type="SAM" id="Phobius"/>
    </source>
</evidence>
<evidence type="ECO:0000313" key="8">
    <source>
        <dbReference type="Proteomes" id="UP000178565"/>
    </source>
</evidence>
<proteinExistence type="predicted"/>
<dbReference type="InterPro" id="IPR002797">
    <property type="entry name" value="Polysacc_synth"/>
</dbReference>
<feature type="transmembrane region" description="Helical" evidence="6">
    <location>
        <begin position="93"/>
        <end position="114"/>
    </location>
</feature>
<keyword evidence="2" id="KW-1003">Cell membrane</keyword>
<feature type="transmembrane region" description="Helical" evidence="6">
    <location>
        <begin position="365"/>
        <end position="386"/>
    </location>
</feature>
<feature type="transmembrane region" description="Helical" evidence="6">
    <location>
        <begin position="340"/>
        <end position="359"/>
    </location>
</feature>
<dbReference type="PANTHER" id="PTHR30250">
    <property type="entry name" value="PST FAMILY PREDICTED COLANIC ACID TRANSPORTER"/>
    <property type="match status" value="1"/>
</dbReference>
<feature type="transmembrane region" description="Helical" evidence="6">
    <location>
        <begin position="274"/>
        <end position="292"/>
    </location>
</feature>
<dbReference type="STRING" id="1797785.A3B45_02230"/>
<feature type="transmembrane region" description="Helical" evidence="6">
    <location>
        <begin position="312"/>
        <end position="331"/>
    </location>
</feature>
<evidence type="ECO:0000256" key="4">
    <source>
        <dbReference type="ARBA" id="ARBA00022989"/>
    </source>
</evidence>
<feature type="transmembrane region" description="Helical" evidence="6">
    <location>
        <begin position="233"/>
        <end position="254"/>
    </location>
</feature>